<dbReference type="PROSITE" id="PS50846">
    <property type="entry name" value="HMA_2"/>
    <property type="match status" value="1"/>
</dbReference>
<dbReference type="FunFam" id="3.30.70.100:FF:000008">
    <property type="entry name" value="Copper transport protein ATOX1"/>
    <property type="match status" value="1"/>
</dbReference>
<dbReference type="InterPro" id="IPR006121">
    <property type="entry name" value="HMA_dom"/>
</dbReference>
<dbReference type="PANTHER" id="PTHR45868">
    <property type="entry name" value="HEAVY METAL-ASSOCIATED ISOPRENYLATED PLANT PROTEIN 33-RELATED"/>
    <property type="match status" value="1"/>
</dbReference>
<feature type="compositionally biased region" description="Polar residues" evidence="6">
    <location>
        <begin position="194"/>
        <end position="204"/>
    </location>
</feature>
<sequence>MAAEGKTTEPKQEPNKVVVEANPEPPLKYKTFVLKVSVHCEGCKRKVKKILTNIDGVYTTEIDLRQQKVTVLGNVDAETLIKKLVKAGKHAELWPEKADQKEKKKRKSKNKKEKEKEKEKQSDPESSDEGVEKETETVKTEVVQIQDPSKPPEYGSPLKNPEIINVGKPGEGAAASKTAAGEQMKEVNVEVKQPVSSPLDSQPPVTDKKGVSENEGGAEKSGSGCGGSGGKKKKKKGHKGNNNNVDEGEHCGDAPAGTGSPSQGHSQGPVQCPTNQSPPHHHVYQYPPHYYAPPPVYSVHYNAAQPSTSYGASISYAYMHPGTVSEPPPSDVDSDISPPSDSFEIFSDENPNACSIM</sequence>
<dbReference type="AlphaFoldDB" id="A0A2C9VBK2"/>
<feature type="compositionally biased region" description="Basic and acidic residues" evidence="6">
    <location>
        <begin position="1"/>
        <end position="14"/>
    </location>
</feature>
<keyword evidence="2" id="KW-0479">Metal-binding</keyword>
<feature type="compositionally biased region" description="Basic and acidic residues" evidence="6">
    <location>
        <begin position="112"/>
        <end position="123"/>
    </location>
</feature>
<reference evidence="9" key="1">
    <citation type="journal article" date="2016" name="Nat. Biotechnol.">
        <title>Sequencing wild and cultivated cassava and related species reveals extensive interspecific hybridization and genetic diversity.</title>
        <authorList>
            <person name="Bredeson J.V."/>
            <person name="Lyons J.B."/>
            <person name="Prochnik S.E."/>
            <person name="Wu G.A."/>
            <person name="Ha C.M."/>
            <person name="Edsinger-Gonzales E."/>
            <person name="Grimwood J."/>
            <person name="Schmutz J."/>
            <person name="Rabbi I.Y."/>
            <person name="Egesi C."/>
            <person name="Nauluvula P."/>
            <person name="Lebot V."/>
            <person name="Ndunguru J."/>
            <person name="Mkamilo G."/>
            <person name="Bart R.S."/>
            <person name="Setter T.L."/>
            <person name="Gleadow R.M."/>
            <person name="Kulakow P."/>
            <person name="Ferguson M.E."/>
            <person name="Rounsley S."/>
            <person name="Rokhsar D.S."/>
        </authorList>
    </citation>
    <scope>NUCLEOTIDE SEQUENCE [LARGE SCALE GENOMIC DNA]</scope>
    <source>
        <strain evidence="9">cv. AM560-2</strain>
    </source>
</reference>
<evidence type="ECO:0000256" key="6">
    <source>
        <dbReference type="SAM" id="MobiDB-lite"/>
    </source>
</evidence>
<dbReference type="InterPro" id="IPR036163">
    <property type="entry name" value="HMA_dom_sf"/>
</dbReference>
<feature type="region of interest" description="Disordered" evidence="6">
    <location>
        <begin position="322"/>
        <end position="349"/>
    </location>
</feature>
<feature type="compositionally biased region" description="Polar residues" evidence="6">
    <location>
        <begin position="259"/>
        <end position="277"/>
    </location>
</feature>
<keyword evidence="9" id="KW-1185">Reference proteome</keyword>
<dbReference type="STRING" id="3983.A0A2C9VBK2"/>
<dbReference type="SUPFAM" id="SSF55008">
    <property type="entry name" value="HMA, heavy metal-associated domain"/>
    <property type="match status" value="1"/>
</dbReference>
<evidence type="ECO:0000259" key="7">
    <source>
        <dbReference type="PROSITE" id="PS50846"/>
    </source>
</evidence>
<evidence type="ECO:0000313" key="9">
    <source>
        <dbReference type="Proteomes" id="UP000091857"/>
    </source>
</evidence>
<keyword evidence="4" id="KW-0636">Prenylation</keyword>
<accession>A0A2C9VBK2</accession>
<evidence type="ECO:0000313" key="8">
    <source>
        <dbReference type="EMBL" id="OAY42309.1"/>
    </source>
</evidence>
<evidence type="ECO:0000256" key="3">
    <source>
        <dbReference type="ARBA" id="ARBA00023288"/>
    </source>
</evidence>
<proteinExistence type="inferred from homology"/>
<dbReference type="GO" id="GO:0046872">
    <property type="term" value="F:metal ion binding"/>
    <property type="evidence" value="ECO:0007669"/>
    <property type="project" value="UniProtKB-KW"/>
</dbReference>
<dbReference type="Proteomes" id="UP000091857">
    <property type="component" value="Chromosome 9"/>
</dbReference>
<comment type="similarity">
    <text evidence="5">Belongs to the HIPP family.</text>
</comment>
<dbReference type="EMBL" id="CM004395">
    <property type="protein sequence ID" value="OAY42309.1"/>
    <property type="molecule type" value="Genomic_DNA"/>
</dbReference>
<dbReference type="Pfam" id="PF00403">
    <property type="entry name" value="HMA"/>
    <property type="match status" value="1"/>
</dbReference>
<protein>
    <recommendedName>
        <fullName evidence="7">HMA domain-containing protein</fullName>
    </recommendedName>
</protein>
<evidence type="ECO:0000256" key="1">
    <source>
        <dbReference type="ARBA" id="ARBA00022481"/>
    </source>
</evidence>
<dbReference type="PANTHER" id="PTHR45868:SF69">
    <property type="entry name" value="HEAVY METAL-ASSOCIATED ISOPRENYLATED PLANT PROTEIN 35"/>
    <property type="match status" value="1"/>
</dbReference>
<feature type="compositionally biased region" description="Basic and acidic residues" evidence="6">
    <location>
        <begin position="130"/>
        <end position="139"/>
    </location>
</feature>
<dbReference type="OrthoDB" id="689350at2759"/>
<organism evidence="8 9">
    <name type="scientific">Manihot esculenta</name>
    <name type="common">Cassava</name>
    <name type="synonym">Jatropha manihot</name>
    <dbReference type="NCBI Taxonomy" id="3983"/>
    <lineage>
        <taxon>Eukaryota</taxon>
        <taxon>Viridiplantae</taxon>
        <taxon>Streptophyta</taxon>
        <taxon>Embryophyta</taxon>
        <taxon>Tracheophyta</taxon>
        <taxon>Spermatophyta</taxon>
        <taxon>Magnoliopsida</taxon>
        <taxon>eudicotyledons</taxon>
        <taxon>Gunneridae</taxon>
        <taxon>Pentapetalae</taxon>
        <taxon>rosids</taxon>
        <taxon>fabids</taxon>
        <taxon>Malpighiales</taxon>
        <taxon>Euphorbiaceae</taxon>
        <taxon>Crotonoideae</taxon>
        <taxon>Manihoteae</taxon>
        <taxon>Manihot</taxon>
    </lineage>
</organism>
<evidence type="ECO:0000256" key="4">
    <source>
        <dbReference type="ARBA" id="ARBA00023289"/>
    </source>
</evidence>
<dbReference type="Gene3D" id="3.30.70.100">
    <property type="match status" value="1"/>
</dbReference>
<feature type="region of interest" description="Disordered" evidence="6">
    <location>
        <begin position="95"/>
        <end position="289"/>
    </location>
</feature>
<dbReference type="Gramene" id="Manes.09G169700.1.v8.1">
    <property type="protein sequence ID" value="Manes.09G169700.1.v8.1.CDS"/>
    <property type="gene ID" value="Manes.09G169700.v8.1"/>
</dbReference>
<feature type="region of interest" description="Disordered" evidence="6">
    <location>
        <begin position="1"/>
        <end position="20"/>
    </location>
</feature>
<dbReference type="CDD" id="cd00371">
    <property type="entry name" value="HMA"/>
    <property type="match status" value="1"/>
</dbReference>
<name>A0A2C9VBK2_MANES</name>
<comment type="caution">
    <text evidence="8">The sequence shown here is derived from an EMBL/GenBank/DDBJ whole genome shotgun (WGS) entry which is preliminary data.</text>
</comment>
<feature type="compositionally biased region" description="Basic residues" evidence="6">
    <location>
        <begin position="230"/>
        <end position="239"/>
    </location>
</feature>
<keyword evidence="3" id="KW-0449">Lipoprotein</keyword>
<dbReference type="OMA" id="NARVTME"/>
<evidence type="ECO:0000256" key="5">
    <source>
        <dbReference type="ARBA" id="ARBA00024045"/>
    </source>
</evidence>
<gene>
    <name evidence="8" type="ORF">MANES_09G169700v8</name>
</gene>
<feature type="domain" description="HMA" evidence="7">
    <location>
        <begin position="29"/>
        <end position="92"/>
    </location>
</feature>
<evidence type="ECO:0000256" key="2">
    <source>
        <dbReference type="ARBA" id="ARBA00022723"/>
    </source>
</evidence>
<keyword evidence="1" id="KW-0488">Methylation</keyword>